<proteinExistence type="predicted"/>
<accession>A0ABT8BE99</accession>
<name>A0ABT8BE99_9HYPH</name>
<evidence type="ECO:0000313" key="2">
    <source>
        <dbReference type="Proteomes" id="UP001224644"/>
    </source>
</evidence>
<comment type="caution">
    <text evidence="1">The sequence shown here is derived from an EMBL/GenBank/DDBJ whole genome shotgun (WGS) entry which is preliminary data.</text>
</comment>
<dbReference type="RefSeq" id="WP_238224113.1">
    <property type="nucleotide sequence ID" value="NZ_BPQD01000007.1"/>
</dbReference>
<evidence type="ECO:0000313" key="1">
    <source>
        <dbReference type="EMBL" id="MDN3589569.1"/>
    </source>
</evidence>
<sequence length="316" mass="35909">MTGKKVLISFNRAIDQDFKLEDSKLCFLWFEGLIVEDLGKFDKDAFVNGLVDDAVKKRDRHIIHDLTQPVSAILEPECLERRLRSLERGYPRWGHEHENYSYPEPENKYEYAHNELLKFIEQEKGVRSITDEIEIQYAEGRARVAVDAVNLWDRINLKESCVLQATDDENIAVKATKSFGISSDVSSISYQLFASQIPLLANVPWNEIIDLKLSRAFVELKEKISDIASVSNGDPVVAQNVLNKTIAEAMDQIVESHRPKTTAVAIMSALGNIPLPGINPFGIYSSVRDVAKEFKKKDDYTWLYMLRDLKKLDSGS</sequence>
<dbReference type="EMBL" id="JAUFPX010000002">
    <property type="protein sequence ID" value="MDN3589569.1"/>
    <property type="molecule type" value="Genomic_DNA"/>
</dbReference>
<dbReference type="Proteomes" id="UP001224644">
    <property type="component" value="Unassembled WGS sequence"/>
</dbReference>
<organism evidence="1 2">
    <name type="scientific">Methylobacterium adhaesivum</name>
    <dbReference type="NCBI Taxonomy" id="333297"/>
    <lineage>
        <taxon>Bacteria</taxon>
        <taxon>Pseudomonadati</taxon>
        <taxon>Pseudomonadota</taxon>
        <taxon>Alphaproteobacteria</taxon>
        <taxon>Hyphomicrobiales</taxon>
        <taxon>Methylobacteriaceae</taxon>
        <taxon>Methylobacterium</taxon>
    </lineage>
</organism>
<reference evidence="2" key="1">
    <citation type="journal article" date="2019" name="Int. J. Syst. Evol. Microbiol.">
        <title>The Global Catalogue of Microorganisms (GCM) 10K type strain sequencing project: providing services to taxonomists for standard genome sequencing and annotation.</title>
        <authorList>
            <consortium name="The Broad Institute Genomics Platform"/>
            <consortium name="The Broad Institute Genome Sequencing Center for Infectious Disease"/>
            <person name="Wu L."/>
            <person name="Ma J."/>
        </authorList>
    </citation>
    <scope>NUCLEOTIDE SEQUENCE [LARGE SCALE GENOMIC DNA]</scope>
    <source>
        <strain evidence="2">CECT 7069</strain>
    </source>
</reference>
<gene>
    <name evidence="1" type="ORF">QWZ12_02965</name>
</gene>
<protein>
    <submittedName>
        <fullName evidence="1">Uncharacterized protein</fullName>
    </submittedName>
</protein>
<keyword evidence="2" id="KW-1185">Reference proteome</keyword>